<dbReference type="STRING" id="1382522.W6MJ90"/>
<dbReference type="Pfam" id="PF06772">
    <property type="entry name" value="LtrA"/>
    <property type="match status" value="1"/>
</dbReference>
<protein>
    <submittedName>
        <fullName evidence="3">Uncharacterized protein</fullName>
    </submittedName>
</protein>
<evidence type="ECO:0000313" key="4">
    <source>
        <dbReference type="Proteomes" id="UP000019384"/>
    </source>
</evidence>
<accession>W6MJ90</accession>
<keyword evidence="2" id="KW-0812">Transmembrane</keyword>
<dbReference type="OrthoDB" id="191995at2759"/>
<feature type="transmembrane region" description="Helical" evidence="2">
    <location>
        <begin position="319"/>
        <end position="337"/>
    </location>
</feature>
<dbReference type="RefSeq" id="XP_022458581.1">
    <property type="nucleotide sequence ID" value="XM_022602814.1"/>
</dbReference>
<feature type="compositionally biased region" description="Polar residues" evidence="1">
    <location>
        <begin position="1"/>
        <end position="16"/>
    </location>
</feature>
<organism evidence="3 4">
    <name type="scientific">Kuraishia capsulata CBS 1993</name>
    <dbReference type="NCBI Taxonomy" id="1382522"/>
    <lineage>
        <taxon>Eukaryota</taxon>
        <taxon>Fungi</taxon>
        <taxon>Dikarya</taxon>
        <taxon>Ascomycota</taxon>
        <taxon>Saccharomycotina</taxon>
        <taxon>Pichiomycetes</taxon>
        <taxon>Pichiales</taxon>
        <taxon>Pichiaceae</taxon>
        <taxon>Kuraishia</taxon>
    </lineage>
</organism>
<feature type="transmembrane region" description="Helical" evidence="2">
    <location>
        <begin position="193"/>
        <end position="213"/>
    </location>
</feature>
<feature type="transmembrane region" description="Helical" evidence="2">
    <location>
        <begin position="292"/>
        <end position="313"/>
    </location>
</feature>
<keyword evidence="4" id="KW-1185">Reference proteome</keyword>
<feature type="transmembrane region" description="Helical" evidence="2">
    <location>
        <begin position="247"/>
        <end position="268"/>
    </location>
</feature>
<dbReference type="PANTHER" id="PTHR36840:SF1">
    <property type="entry name" value="BLL5714 PROTEIN"/>
    <property type="match status" value="1"/>
</dbReference>
<dbReference type="EMBL" id="HG793127">
    <property type="protein sequence ID" value="CDK26579.1"/>
    <property type="molecule type" value="Genomic_DNA"/>
</dbReference>
<feature type="transmembrane region" description="Helical" evidence="2">
    <location>
        <begin position="482"/>
        <end position="501"/>
    </location>
</feature>
<feature type="transmembrane region" description="Helical" evidence="2">
    <location>
        <begin position="225"/>
        <end position="241"/>
    </location>
</feature>
<feature type="transmembrane region" description="Helical" evidence="2">
    <location>
        <begin position="418"/>
        <end position="437"/>
    </location>
</feature>
<evidence type="ECO:0000313" key="3">
    <source>
        <dbReference type="EMBL" id="CDK26579.1"/>
    </source>
</evidence>
<dbReference type="InterPro" id="IPR010640">
    <property type="entry name" value="Low_temperature_requirement_A"/>
</dbReference>
<reference evidence="3" key="1">
    <citation type="submission" date="2013-12" db="EMBL/GenBank/DDBJ databases">
        <authorList>
            <person name="Genoscope - CEA"/>
        </authorList>
    </citation>
    <scope>NUCLEOTIDE SEQUENCE</scope>
    <source>
        <strain evidence="3">CBS 1993</strain>
    </source>
</reference>
<keyword evidence="2" id="KW-0472">Membrane</keyword>
<name>W6MJ90_9ASCO</name>
<dbReference type="PANTHER" id="PTHR36840">
    <property type="entry name" value="BLL5714 PROTEIN"/>
    <property type="match status" value="1"/>
</dbReference>
<dbReference type="AlphaFoldDB" id="W6MJ90"/>
<gene>
    <name evidence="3" type="ORF">KUCA_T00002551001</name>
</gene>
<keyword evidence="2" id="KW-1133">Transmembrane helix</keyword>
<reference evidence="3" key="2">
    <citation type="submission" date="2014-02" db="EMBL/GenBank/DDBJ databases">
        <title>Complete DNA sequence of /Kuraishia capsulata/ illustrates novel genomic features among budding yeasts (/Saccharomycotina/).</title>
        <authorList>
            <person name="Morales L."/>
            <person name="Noel B."/>
            <person name="Porcel B."/>
            <person name="Marcet-Houben M."/>
            <person name="Hullo M-F."/>
            <person name="Sacerdot C."/>
            <person name="Tekaia F."/>
            <person name="Leh-Louis V."/>
            <person name="Despons L."/>
            <person name="Khanna V."/>
            <person name="Aury J-M."/>
            <person name="Barbe V."/>
            <person name="Couloux A."/>
            <person name="Labadie K."/>
            <person name="Pelletier E."/>
            <person name="Souciet J-L."/>
            <person name="Boekhout T."/>
            <person name="Gabaldon T."/>
            <person name="Wincker P."/>
            <person name="Dujon B."/>
        </authorList>
    </citation>
    <scope>NUCLEOTIDE SEQUENCE</scope>
    <source>
        <strain evidence="3">CBS 1993</strain>
    </source>
</reference>
<sequence>MNSAKSSRGMSQNAESNGDAAVGDLAESIASSGSYRWVEEEFEASPEDFDEFVQKYGDVKVKYIKKPQNTNTWYFTRPYALNFFYKGTLYRTRQERGESGKTELFLDLLYVGIVGNLASQATEEASGASLLRYLLLFLPVYQVWADIKDFMDYYFNEDLSQKLYILWIIILLTIYSNNTSTVLESHAETAMCVVPYMLCRFSLAISQLIYSLFIPQHRFQMRFHATSILITTWLWIPVIFGSTRLKIGLTLMNLVLEHIGFTVAYHGWTRRLFKLKYSTAVNIEHEVERVSAFYVIAIGEFLYKVVTGGALGAGFTARLARGIMLLVIAYVLLWLYFNGEGSLRAVHALRRSSHTAMLWIWAHIPLIASLILAADASGDLCLFTDERTWNESGEGHLETGLERRSEESGEGSEASRRALAFFFTGGLGVALICLFVLAIADKSLDSCEVHAIPKFWRIFPRIPVALLIIFITFADLGITKLFGFVMAVLVALLLYELFAMMPRAEYCGSNREDIPDPTEEPQEEP</sequence>
<evidence type="ECO:0000256" key="2">
    <source>
        <dbReference type="SAM" id="Phobius"/>
    </source>
</evidence>
<dbReference type="Proteomes" id="UP000019384">
    <property type="component" value="Unassembled WGS sequence"/>
</dbReference>
<proteinExistence type="predicted"/>
<evidence type="ECO:0000256" key="1">
    <source>
        <dbReference type="SAM" id="MobiDB-lite"/>
    </source>
</evidence>
<feature type="region of interest" description="Disordered" evidence="1">
    <location>
        <begin position="1"/>
        <end position="22"/>
    </location>
</feature>
<dbReference type="GeneID" id="34519969"/>
<dbReference type="HOGENOM" id="CLU_022899_0_0_1"/>
<feature type="transmembrane region" description="Helical" evidence="2">
    <location>
        <begin position="458"/>
        <end position="476"/>
    </location>
</feature>
<feature type="transmembrane region" description="Helical" evidence="2">
    <location>
        <begin position="163"/>
        <end position="181"/>
    </location>
</feature>